<evidence type="ECO:0000259" key="9">
    <source>
        <dbReference type="Pfam" id="PF06750"/>
    </source>
</evidence>
<feature type="domain" description="Prepilin type IV endopeptidase peptidase" evidence="8">
    <location>
        <begin position="111"/>
        <end position="231"/>
    </location>
</feature>
<name>A0A1H6I5F4_9ACTN</name>
<keyword evidence="11" id="KW-1185">Reference proteome</keyword>
<dbReference type="PANTHER" id="PTHR30487:SF0">
    <property type="entry name" value="PREPILIN LEADER PEPTIDASE_N-METHYLTRANSFERASE-RELATED"/>
    <property type="match status" value="1"/>
</dbReference>
<dbReference type="InterPro" id="IPR010627">
    <property type="entry name" value="Prepilin_pept_A24_N"/>
</dbReference>
<evidence type="ECO:0000256" key="1">
    <source>
        <dbReference type="ARBA" id="ARBA00004651"/>
    </source>
</evidence>
<dbReference type="Gene3D" id="1.20.120.1220">
    <property type="match status" value="1"/>
</dbReference>
<keyword evidence="4 7" id="KW-0812">Transmembrane</keyword>
<keyword evidence="5 7" id="KW-1133">Transmembrane helix</keyword>
<dbReference type="Proteomes" id="UP000199135">
    <property type="component" value="Unassembled WGS sequence"/>
</dbReference>
<evidence type="ECO:0000256" key="4">
    <source>
        <dbReference type="ARBA" id="ARBA00022692"/>
    </source>
</evidence>
<feature type="transmembrane region" description="Helical" evidence="7">
    <location>
        <begin position="107"/>
        <end position="123"/>
    </location>
</feature>
<evidence type="ECO:0000313" key="11">
    <source>
        <dbReference type="Proteomes" id="UP000199135"/>
    </source>
</evidence>
<dbReference type="Pfam" id="PF01478">
    <property type="entry name" value="Peptidase_A24"/>
    <property type="match status" value="1"/>
</dbReference>
<dbReference type="PANTHER" id="PTHR30487">
    <property type="entry name" value="TYPE 4 PREPILIN-LIKE PROTEINS LEADER PEPTIDE-PROCESSING ENZYME"/>
    <property type="match status" value="1"/>
</dbReference>
<gene>
    <name evidence="10" type="ORF">SAMN05216447_10230</name>
</gene>
<dbReference type="Pfam" id="PF06750">
    <property type="entry name" value="A24_N_bact"/>
    <property type="match status" value="1"/>
</dbReference>
<dbReference type="InterPro" id="IPR000045">
    <property type="entry name" value="Prepilin_IV_endopep_pep"/>
</dbReference>
<reference evidence="10 11" key="1">
    <citation type="submission" date="2016-10" db="EMBL/GenBank/DDBJ databases">
        <authorList>
            <person name="Varghese N."/>
            <person name="Submissions S."/>
        </authorList>
    </citation>
    <scope>NUCLEOTIDE SEQUENCE [LARGE SCALE GENOMIC DNA]</scope>
    <source>
        <strain evidence="10 11">WCP15</strain>
    </source>
</reference>
<evidence type="ECO:0000313" key="10">
    <source>
        <dbReference type="EMBL" id="SEH41603.1"/>
    </source>
</evidence>
<feature type="domain" description="Prepilin peptidase A24 N-terminal" evidence="9">
    <location>
        <begin position="18"/>
        <end position="100"/>
    </location>
</feature>
<evidence type="ECO:0000256" key="6">
    <source>
        <dbReference type="ARBA" id="ARBA00023136"/>
    </source>
</evidence>
<feature type="transmembrane region" description="Helical" evidence="7">
    <location>
        <begin position="83"/>
        <end position="101"/>
    </location>
</feature>
<feature type="transmembrane region" description="Helical" evidence="7">
    <location>
        <begin position="165"/>
        <end position="185"/>
    </location>
</feature>
<evidence type="ECO:0000256" key="3">
    <source>
        <dbReference type="ARBA" id="ARBA00022475"/>
    </source>
</evidence>
<comment type="caution">
    <text evidence="10">The sequence shown here is derived from an EMBL/GenBank/DDBJ whole genome shotgun (WGS) entry which is preliminary data.</text>
</comment>
<dbReference type="EMBL" id="FNWT01000002">
    <property type="protein sequence ID" value="SEH41603.1"/>
    <property type="molecule type" value="Genomic_DNA"/>
</dbReference>
<feature type="transmembrane region" description="Helical" evidence="7">
    <location>
        <begin position="135"/>
        <end position="159"/>
    </location>
</feature>
<organism evidence="10 11">
    <name type="scientific">Parafannyhessea umbonata</name>
    <dbReference type="NCBI Taxonomy" id="604330"/>
    <lineage>
        <taxon>Bacteria</taxon>
        <taxon>Bacillati</taxon>
        <taxon>Actinomycetota</taxon>
        <taxon>Coriobacteriia</taxon>
        <taxon>Coriobacteriales</taxon>
        <taxon>Atopobiaceae</taxon>
        <taxon>Parafannyhessea</taxon>
    </lineage>
</organism>
<evidence type="ECO:0000259" key="8">
    <source>
        <dbReference type="Pfam" id="PF01478"/>
    </source>
</evidence>
<evidence type="ECO:0000256" key="5">
    <source>
        <dbReference type="ARBA" id="ARBA00022989"/>
    </source>
</evidence>
<dbReference type="RefSeq" id="WP_078686923.1">
    <property type="nucleotide sequence ID" value="NZ_FNWT01000002.1"/>
</dbReference>
<protein>
    <submittedName>
        <fullName evidence="10">Leader peptidase (Prepilin peptidase) / N-methyltransferase</fullName>
    </submittedName>
</protein>
<accession>A0A1H6I5F4</accession>
<evidence type="ECO:0000256" key="2">
    <source>
        <dbReference type="ARBA" id="ARBA00005801"/>
    </source>
</evidence>
<evidence type="ECO:0000256" key="7">
    <source>
        <dbReference type="SAM" id="Phobius"/>
    </source>
</evidence>
<proteinExistence type="inferred from homology"/>
<keyword evidence="6 7" id="KW-0472">Membrane</keyword>
<feature type="transmembrane region" description="Helical" evidence="7">
    <location>
        <begin position="270"/>
        <end position="293"/>
    </location>
</feature>
<feature type="transmembrane region" description="Helical" evidence="7">
    <location>
        <begin position="12"/>
        <end position="34"/>
    </location>
</feature>
<comment type="similarity">
    <text evidence="2">Belongs to the peptidase A24 family.</text>
</comment>
<sequence>MLFSTPLITGYSLLVTGLFGLVMGSFLNCLAWRLTHGESVLRGRSHCISCGHVLAARDLVPVLSWLFTRGRCRYCHERIPARYPLTELLCAALYLSVVVRYDLTLETVEMLVFASTLLVLSLTDLDECIIPNSCVAVAVAARALYGLALLATGSLPAGFDIVSAVGYYVGAAVGVLVALIALALVMDRVLGRDSIGGGDVKLLAVAALYFGGSQLLLVVFVSCVLGIVFGLARMGAGDEADDAETVDSEAVDEEAPERVDPHAFPWGPSIALACWFCMLFGEQLVGMYLGLFAL</sequence>
<dbReference type="InterPro" id="IPR050882">
    <property type="entry name" value="Prepilin_peptidase/N-MTase"/>
</dbReference>
<feature type="transmembrane region" description="Helical" evidence="7">
    <location>
        <begin position="206"/>
        <end position="232"/>
    </location>
</feature>
<comment type="subcellular location">
    <subcellularLocation>
        <location evidence="1">Cell membrane</location>
        <topology evidence="1">Multi-pass membrane protein</topology>
    </subcellularLocation>
</comment>
<keyword evidence="3" id="KW-1003">Cell membrane</keyword>